<reference evidence="6 7" key="1">
    <citation type="submission" date="2024-02" db="EMBL/GenBank/DDBJ databases">
        <authorList>
            <person name="Chen Y."/>
            <person name="Shah S."/>
            <person name="Dougan E. K."/>
            <person name="Thang M."/>
            <person name="Chan C."/>
        </authorList>
    </citation>
    <scope>NUCLEOTIDE SEQUENCE [LARGE SCALE GENOMIC DNA]</scope>
</reference>
<feature type="region of interest" description="Disordered" evidence="4">
    <location>
        <begin position="238"/>
        <end position="318"/>
    </location>
</feature>
<keyword evidence="3" id="KW-0175">Coiled coil</keyword>
<evidence type="ECO:0000259" key="5">
    <source>
        <dbReference type="PROSITE" id="PS50303"/>
    </source>
</evidence>
<feature type="coiled-coil region" evidence="3">
    <location>
        <begin position="117"/>
        <end position="158"/>
    </location>
</feature>
<gene>
    <name evidence="6" type="ORF">CCMP2556_LOCUS14595</name>
</gene>
<dbReference type="InterPro" id="IPR033133">
    <property type="entry name" value="PUM-HD"/>
</dbReference>
<dbReference type="InterPro" id="IPR016024">
    <property type="entry name" value="ARM-type_fold"/>
</dbReference>
<feature type="domain" description="PUM-HD" evidence="5">
    <location>
        <begin position="245"/>
        <end position="613"/>
    </location>
</feature>
<feature type="repeat" description="Pumilio" evidence="2">
    <location>
        <begin position="386"/>
        <end position="425"/>
    </location>
</feature>
<sequence>MATASGPTVEKGARLAKLLKASERLVSCSVADILKQDFDVLFDVALSPSDMQSLPQMKTWMASTFADKANKAQSEAMWEYQIAAFMARLDAQADEGPPMDVPMEADTSSALKESARTHELQAKLEMLRKHLQQQEIANQAQENTIIALQEQIEAAHGKLDRDTNQLVAELCGSRSRCSLSNSAMNGAAGLSAGVVIVGILVPAGPVNFPSYQAIAAPAIYAKPEGLVYMPQGAHLQVPMAPHDGNSSFPVTPRSPVRQHSPAETDTTADDAPLERPRLSTSAARRMRRKRAAERAQQAAEQSRNNEGTRTAPLSAGRVKSDSINSILEHCDLLRSQLASGIADEVQKALAAIQGHVWQLSQHATGCRLVQLALETGCHEAALLTRELHGHVQEAAVSPHANYVIQKVVSTLTWATSSFVAKELLNSCARLARHRYACRIFCRLQEFCGNRDLTLQLIDELLVEAEDLCRHNFGHHVVQSVLEHGHEKHRKVVATILRSDLLSFAKHRNASYLVEKALSYCALEDQQALLAQLGRTEVIVELARSQFGCYVAKSLLQDERVNGKEALRRIQAKRKTATGWVCGMGTWTVVLYPHPPAFDATTGRPWRATLDGLAMGNVCWLRILGELKESFGCSGLFSILLSVWRDLCWAFMILNERGREAPERVPDDRHSGSAAEMVGVSMELEDEQEDEPSYDDPGQQVATAGQSFVLALADVLTHLSSLRPPPTGQRVTKFHSIRPPQLPIRDYLFRIAKYFQCSRECFVLCLVYIDRIVKLHPDFTICSLNIHRLLVTSVMLAVKFFDDVYYSNAYYAKVGGVRTREVNALESHFLQLIEWKLHVTPEEFDQYRSHVCTVGAAQPVPRLTADESLG</sequence>
<dbReference type="PROSITE" id="PS50303">
    <property type="entry name" value="PUM_HD"/>
    <property type="match status" value="1"/>
</dbReference>
<keyword evidence="1" id="KW-0677">Repeat</keyword>
<dbReference type="InterPro" id="IPR011989">
    <property type="entry name" value="ARM-like"/>
</dbReference>
<dbReference type="PROSITE" id="PS50302">
    <property type="entry name" value="PUM"/>
    <property type="match status" value="2"/>
</dbReference>
<evidence type="ECO:0000256" key="3">
    <source>
        <dbReference type="SAM" id="Coils"/>
    </source>
</evidence>
<evidence type="ECO:0000313" key="6">
    <source>
        <dbReference type="EMBL" id="CAK9021853.1"/>
    </source>
</evidence>
<dbReference type="SUPFAM" id="SSF48371">
    <property type="entry name" value="ARM repeat"/>
    <property type="match status" value="1"/>
</dbReference>
<dbReference type="PANTHER" id="PTHR15615">
    <property type="match status" value="1"/>
</dbReference>
<organism evidence="6 7">
    <name type="scientific">Durusdinium trenchii</name>
    <dbReference type="NCBI Taxonomy" id="1381693"/>
    <lineage>
        <taxon>Eukaryota</taxon>
        <taxon>Sar</taxon>
        <taxon>Alveolata</taxon>
        <taxon>Dinophyceae</taxon>
        <taxon>Suessiales</taxon>
        <taxon>Symbiodiniaceae</taxon>
        <taxon>Durusdinium</taxon>
    </lineage>
</organism>
<dbReference type="Gene3D" id="1.25.10.10">
    <property type="entry name" value="Leucine-rich Repeat Variant"/>
    <property type="match status" value="1"/>
</dbReference>
<dbReference type="EMBL" id="CAXAMN010007524">
    <property type="protein sequence ID" value="CAK9021853.1"/>
    <property type="molecule type" value="Genomic_DNA"/>
</dbReference>
<comment type="caution">
    <text evidence="6">The sequence shown here is derived from an EMBL/GenBank/DDBJ whole genome shotgun (WGS) entry which is preliminary data.</text>
</comment>
<dbReference type="InterPro" id="IPR013922">
    <property type="entry name" value="Cyclin_PHO80-like"/>
</dbReference>
<proteinExistence type="predicted"/>
<evidence type="ECO:0000313" key="7">
    <source>
        <dbReference type="Proteomes" id="UP001642484"/>
    </source>
</evidence>
<evidence type="ECO:0000256" key="4">
    <source>
        <dbReference type="SAM" id="MobiDB-lite"/>
    </source>
</evidence>
<dbReference type="SMART" id="SM00025">
    <property type="entry name" value="Pumilio"/>
    <property type="match status" value="6"/>
</dbReference>
<dbReference type="PANTHER" id="PTHR15615:SF108">
    <property type="entry name" value="PROTEIN CNPPD1"/>
    <property type="match status" value="1"/>
</dbReference>
<evidence type="ECO:0000256" key="2">
    <source>
        <dbReference type="PROSITE-ProRule" id="PRU00317"/>
    </source>
</evidence>
<feature type="repeat" description="Pumilio" evidence="2">
    <location>
        <begin position="459"/>
        <end position="497"/>
    </location>
</feature>
<protein>
    <recommendedName>
        <fullName evidence="5">PUM-HD domain-containing protein</fullName>
    </recommendedName>
</protein>
<accession>A0ABP0K502</accession>
<dbReference type="Proteomes" id="UP001642484">
    <property type="component" value="Unassembled WGS sequence"/>
</dbReference>
<evidence type="ECO:0000256" key="1">
    <source>
        <dbReference type="ARBA" id="ARBA00022737"/>
    </source>
</evidence>
<dbReference type="InterPro" id="IPR036915">
    <property type="entry name" value="Cyclin-like_sf"/>
</dbReference>
<dbReference type="SUPFAM" id="SSF47954">
    <property type="entry name" value="Cyclin-like"/>
    <property type="match status" value="1"/>
</dbReference>
<keyword evidence="7" id="KW-1185">Reference proteome</keyword>
<dbReference type="Pfam" id="PF08613">
    <property type="entry name" value="Cyclin"/>
    <property type="match status" value="1"/>
</dbReference>
<dbReference type="InterPro" id="IPR001313">
    <property type="entry name" value="Pumilio_RNA-bd_rpt"/>
</dbReference>
<name>A0ABP0K502_9DINO</name>
<dbReference type="Pfam" id="PF00806">
    <property type="entry name" value="PUF"/>
    <property type="match status" value="6"/>
</dbReference>
<dbReference type="Gene3D" id="1.10.472.10">
    <property type="entry name" value="Cyclin-like"/>
    <property type="match status" value="1"/>
</dbReference>